<reference evidence="7" key="2">
    <citation type="journal article" date="2016" name="Genome Announc.">
        <title>Draft Genome Sequences of Two Novel Amoeba-Resistant Intranuclear Bacteria, 'Candidatus Berkiella cookevillensis' and 'Candidatus Berkiella aquae'.</title>
        <authorList>
            <person name="Mehari Y.T."/>
            <person name="Arivett B.A."/>
            <person name="Farone A.L."/>
            <person name="Gunderson J.H."/>
            <person name="Farone M.B."/>
        </authorList>
    </citation>
    <scope>NUCLEOTIDE SEQUENCE</scope>
    <source>
        <strain evidence="7">HT99</strain>
    </source>
</reference>
<dbReference type="STRING" id="295108.HT99x_00135"/>
<evidence type="ECO:0000256" key="4">
    <source>
        <dbReference type="ARBA" id="ARBA00023136"/>
    </source>
</evidence>
<dbReference type="Proteomes" id="UP000051497">
    <property type="component" value="Unassembled WGS sequence"/>
</dbReference>
<dbReference type="AlphaFoldDB" id="A0A0Q9YP61"/>
<keyword evidence="2 5" id="KW-0812">Transmembrane</keyword>
<evidence type="ECO:0000256" key="1">
    <source>
        <dbReference type="ARBA" id="ARBA00022475"/>
    </source>
</evidence>
<keyword evidence="1 5" id="KW-1003">Cell membrane</keyword>
<dbReference type="InterPro" id="IPR006008">
    <property type="entry name" value="YciB"/>
</dbReference>
<dbReference type="PANTHER" id="PTHR36917:SF1">
    <property type="entry name" value="INNER MEMBRANE-SPANNING PROTEIN YCIB"/>
    <property type="match status" value="1"/>
</dbReference>
<dbReference type="OrthoDB" id="9788219at2"/>
<comment type="function">
    <text evidence="5">Plays a role in cell envelope biogenesis, maintenance of cell envelope integrity and membrane homeostasis.</text>
</comment>
<dbReference type="NCBIfam" id="NF001325">
    <property type="entry name" value="PRK00259.1-3"/>
    <property type="match status" value="1"/>
</dbReference>
<dbReference type="EMBL" id="LKAJ01000001">
    <property type="protein sequence ID" value="KRG22597.1"/>
    <property type="molecule type" value="Genomic_DNA"/>
</dbReference>
<evidence type="ECO:0000256" key="3">
    <source>
        <dbReference type="ARBA" id="ARBA00022989"/>
    </source>
</evidence>
<evidence type="ECO:0000313" key="7">
    <source>
        <dbReference type="EMBL" id="MCS5712038.1"/>
    </source>
</evidence>
<accession>A0A0Q9YP61</accession>
<protein>
    <recommendedName>
        <fullName evidence="5">Inner membrane-spanning protein YciB</fullName>
    </recommendedName>
</protein>
<feature type="transmembrane region" description="Helical" evidence="5">
    <location>
        <begin position="80"/>
        <end position="96"/>
    </location>
</feature>
<dbReference type="HAMAP" id="MF_00189">
    <property type="entry name" value="YciB"/>
    <property type="match status" value="1"/>
</dbReference>
<dbReference type="EMBL" id="LKAJ02000001">
    <property type="protein sequence ID" value="MCS5712038.1"/>
    <property type="molecule type" value="Genomic_DNA"/>
</dbReference>
<evidence type="ECO:0000313" key="6">
    <source>
        <dbReference type="EMBL" id="KRG22597.1"/>
    </source>
</evidence>
<comment type="similarity">
    <text evidence="5">Belongs to the YciB family.</text>
</comment>
<dbReference type="RefSeq" id="WP_075064795.1">
    <property type="nucleotide sequence ID" value="NZ_LKAJ02000001.1"/>
</dbReference>
<reference evidence="6" key="1">
    <citation type="submission" date="2015-09" db="EMBL/GenBank/DDBJ databases">
        <title>Draft Genome Sequences of Two Novel Amoeba-resistant Intranuclear Bacteria, Candidatus Berkiella cookevillensis and Candidatus Berkiella aquae.</title>
        <authorList>
            <person name="Mehari Y.T."/>
            <person name="Arivett B.A."/>
            <person name="Farone A.L."/>
            <person name="Gunderson J.H."/>
            <person name="Farone M.B."/>
        </authorList>
    </citation>
    <scope>NUCLEOTIDE SEQUENCE [LARGE SCALE GENOMIC DNA]</scope>
    <source>
        <strain evidence="6">HT99</strain>
    </source>
</reference>
<dbReference type="NCBIfam" id="TIGR00997">
    <property type="entry name" value="ispZ"/>
    <property type="match status" value="1"/>
</dbReference>
<proteinExistence type="inferred from homology"/>
<organism evidence="6">
    <name type="scientific">Candidatus Berkiella aquae</name>
    <dbReference type="NCBI Taxonomy" id="295108"/>
    <lineage>
        <taxon>Bacteria</taxon>
        <taxon>Pseudomonadati</taxon>
        <taxon>Pseudomonadota</taxon>
        <taxon>Gammaproteobacteria</taxon>
        <taxon>Candidatus Berkiellales</taxon>
        <taxon>Candidatus Berkiellaceae</taxon>
        <taxon>Candidatus Berkiella</taxon>
    </lineage>
</organism>
<dbReference type="Pfam" id="PF04279">
    <property type="entry name" value="IspA"/>
    <property type="match status" value="1"/>
</dbReference>
<comment type="subcellular location">
    <subcellularLocation>
        <location evidence="5">Cell inner membrane</location>
        <topology evidence="5">Multi-pass membrane protein</topology>
    </subcellularLocation>
</comment>
<keyword evidence="5" id="KW-0997">Cell inner membrane</keyword>
<dbReference type="GO" id="GO:0005886">
    <property type="term" value="C:plasma membrane"/>
    <property type="evidence" value="ECO:0007669"/>
    <property type="project" value="UniProtKB-SubCell"/>
</dbReference>
<feature type="transmembrane region" description="Helical" evidence="5">
    <location>
        <begin position="49"/>
        <end position="68"/>
    </location>
</feature>
<name>A0A0Q9YP61_9GAMM</name>
<comment type="caution">
    <text evidence="6">The sequence shown here is derived from an EMBL/GenBank/DDBJ whole genome shotgun (WGS) entry which is preliminary data.</text>
</comment>
<evidence type="ECO:0000313" key="8">
    <source>
        <dbReference type="Proteomes" id="UP000051497"/>
    </source>
</evidence>
<feature type="transmembrane region" description="Helical" evidence="5">
    <location>
        <begin position="20"/>
        <end position="42"/>
    </location>
</feature>
<reference evidence="7" key="3">
    <citation type="submission" date="2021-06" db="EMBL/GenBank/DDBJ databases">
        <title>Genomic Description and Analysis of Intracellular Bacteria, Candidatus Berkiella cookevillensis and Candidatus Berkiella aquae.</title>
        <authorList>
            <person name="Kidane D.T."/>
            <person name="Mehari Y.T."/>
            <person name="Rice F.C."/>
            <person name="Arivett B.A."/>
            <person name="Farone A.L."/>
            <person name="Berk S.G."/>
            <person name="Farone M.B."/>
        </authorList>
    </citation>
    <scope>NUCLEOTIDE SEQUENCE</scope>
    <source>
        <strain evidence="7">HT99</strain>
    </source>
</reference>
<feature type="transmembrane region" description="Helical" evidence="5">
    <location>
        <begin position="117"/>
        <end position="139"/>
    </location>
</feature>
<evidence type="ECO:0000256" key="2">
    <source>
        <dbReference type="ARBA" id="ARBA00022692"/>
    </source>
</evidence>
<keyword evidence="4 5" id="KW-0472">Membrane</keyword>
<feature type="transmembrane region" description="Helical" evidence="5">
    <location>
        <begin position="151"/>
        <end position="173"/>
    </location>
</feature>
<keyword evidence="8" id="KW-1185">Reference proteome</keyword>
<gene>
    <name evidence="5 6" type="primary">yciB</name>
    <name evidence="6" type="ORF">HT99x_00135</name>
    <name evidence="7" type="ORF">HT99x_011395</name>
</gene>
<keyword evidence="3 5" id="KW-1133">Transmembrane helix</keyword>
<dbReference type="PANTHER" id="PTHR36917">
    <property type="entry name" value="INTRACELLULAR SEPTATION PROTEIN A-RELATED"/>
    <property type="match status" value="1"/>
</dbReference>
<sequence length="189" mass="21815">MHLFYDLLPIILFFLAYKFYGIYIATAVAIIAVFAQVATTFIRGKKPEMMQIITLGMVLVLGSATLFFRNELFIKWKPTAVYWLLGAVFFITAFISKKNLVQKMLEKNLTLPDKAWATLNMTWYCFFFLMGFINLFVVYNFSTDTWVNFKLFGTLVLTLIFAGLQGILISRYLPNDDSTEKNQKNTKNA</sequence>
<evidence type="ECO:0000256" key="5">
    <source>
        <dbReference type="HAMAP-Rule" id="MF_00189"/>
    </source>
</evidence>